<comment type="caution">
    <text evidence="4">The sequence shown here is derived from an EMBL/GenBank/DDBJ whole genome shotgun (WGS) entry which is preliminary data.</text>
</comment>
<evidence type="ECO:0000256" key="2">
    <source>
        <dbReference type="ARBA" id="ARBA00023002"/>
    </source>
</evidence>
<evidence type="ECO:0000313" key="4">
    <source>
        <dbReference type="EMBL" id="GGK46608.1"/>
    </source>
</evidence>
<dbReference type="SUPFAM" id="SSF50475">
    <property type="entry name" value="FMN-binding split barrel"/>
    <property type="match status" value="1"/>
</dbReference>
<dbReference type="EMBL" id="BMPQ01000001">
    <property type="protein sequence ID" value="GGK46608.1"/>
    <property type="molecule type" value="Genomic_DNA"/>
</dbReference>
<dbReference type="PANTHER" id="PTHR30466:SF11">
    <property type="entry name" value="FLAVIN-DEPENDENT MONOOXYGENASE, REDUCTASE SUBUNIT HSAB"/>
    <property type="match status" value="1"/>
</dbReference>
<gene>
    <name evidence="4" type="ORF">GCM10010094_03250</name>
</gene>
<dbReference type="GO" id="GO:0004497">
    <property type="term" value="F:monooxygenase activity"/>
    <property type="evidence" value="ECO:0007669"/>
    <property type="project" value="UniProtKB-KW"/>
</dbReference>
<protein>
    <submittedName>
        <fullName evidence="4">Monooxygenase</fullName>
    </submittedName>
</protein>
<dbReference type="Proteomes" id="UP000637788">
    <property type="component" value="Unassembled WGS sequence"/>
</dbReference>
<evidence type="ECO:0000313" key="5">
    <source>
        <dbReference type="Proteomes" id="UP000637788"/>
    </source>
</evidence>
<feature type="domain" description="Flavin reductase like" evidence="3">
    <location>
        <begin position="30"/>
        <end position="177"/>
    </location>
</feature>
<proteinExistence type="inferred from homology"/>
<name>A0A917QEY5_9ACTN</name>
<reference evidence="4" key="1">
    <citation type="journal article" date="2014" name="Int. J. Syst. Evol. Microbiol.">
        <title>Complete genome sequence of Corynebacterium casei LMG S-19264T (=DSM 44701T), isolated from a smear-ripened cheese.</title>
        <authorList>
            <consortium name="US DOE Joint Genome Institute (JGI-PGF)"/>
            <person name="Walter F."/>
            <person name="Albersmeier A."/>
            <person name="Kalinowski J."/>
            <person name="Ruckert C."/>
        </authorList>
    </citation>
    <scope>NUCLEOTIDE SEQUENCE</scope>
    <source>
        <strain evidence="4">JCM 3035</strain>
    </source>
</reference>
<dbReference type="InterPro" id="IPR002563">
    <property type="entry name" value="Flavin_Rdtase-like_dom"/>
</dbReference>
<dbReference type="InterPro" id="IPR050268">
    <property type="entry name" value="NADH-dep_flavin_reductase"/>
</dbReference>
<keyword evidence="5" id="KW-1185">Reference proteome</keyword>
<keyword evidence="2" id="KW-0560">Oxidoreductase</keyword>
<accession>A0A917QEY5</accession>
<dbReference type="SMART" id="SM00903">
    <property type="entry name" value="Flavin_Reduct"/>
    <property type="match status" value="1"/>
</dbReference>
<dbReference type="PANTHER" id="PTHR30466">
    <property type="entry name" value="FLAVIN REDUCTASE"/>
    <property type="match status" value="1"/>
</dbReference>
<keyword evidence="4" id="KW-0503">Monooxygenase</keyword>
<dbReference type="Pfam" id="PF01613">
    <property type="entry name" value="Flavin_Reduct"/>
    <property type="match status" value="1"/>
</dbReference>
<dbReference type="AlphaFoldDB" id="A0A917QEY5"/>
<sequence>MTVRPLPCEVRVNSTATALRFDRSRFRDVLGRFCTGVTIISAVHEGEPVGFACQSFASLSLEPPLVSVAVAETSATGHRIERAGAFCATVLRADQAELCRGFGRSGADKFAGVAWSPAEVTGSPRIGGGLAWVDCRIESVVPAGDHRIVVGRVVDLSVPEEGEDAGPLLFYRGSFLGPAPVGALAPARSVAPVRRREV</sequence>
<dbReference type="GO" id="GO:0042602">
    <property type="term" value="F:riboflavin reductase (NADPH) activity"/>
    <property type="evidence" value="ECO:0007669"/>
    <property type="project" value="TreeGrafter"/>
</dbReference>
<dbReference type="Gene3D" id="2.30.110.10">
    <property type="entry name" value="Electron Transport, Fmn-binding Protein, Chain A"/>
    <property type="match status" value="1"/>
</dbReference>
<dbReference type="GO" id="GO:0010181">
    <property type="term" value="F:FMN binding"/>
    <property type="evidence" value="ECO:0007669"/>
    <property type="project" value="InterPro"/>
</dbReference>
<dbReference type="InterPro" id="IPR012349">
    <property type="entry name" value="Split_barrel_FMN-bd"/>
</dbReference>
<organism evidence="4 5">
    <name type="scientific">Streptomyces flaveus</name>
    <dbReference type="NCBI Taxonomy" id="66370"/>
    <lineage>
        <taxon>Bacteria</taxon>
        <taxon>Bacillati</taxon>
        <taxon>Actinomycetota</taxon>
        <taxon>Actinomycetes</taxon>
        <taxon>Kitasatosporales</taxon>
        <taxon>Streptomycetaceae</taxon>
        <taxon>Streptomyces</taxon>
        <taxon>Streptomyces aurantiacus group</taxon>
    </lineage>
</organism>
<evidence type="ECO:0000256" key="1">
    <source>
        <dbReference type="ARBA" id="ARBA00008898"/>
    </source>
</evidence>
<evidence type="ECO:0000259" key="3">
    <source>
        <dbReference type="SMART" id="SM00903"/>
    </source>
</evidence>
<comment type="similarity">
    <text evidence="1">Belongs to the non-flavoprotein flavin reductase family.</text>
</comment>
<reference evidence="4" key="2">
    <citation type="submission" date="2020-09" db="EMBL/GenBank/DDBJ databases">
        <authorList>
            <person name="Sun Q."/>
            <person name="Ohkuma M."/>
        </authorList>
    </citation>
    <scope>NUCLEOTIDE SEQUENCE</scope>
    <source>
        <strain evidence="4">JCM 3035</strain>
    </source>
</reference>